<dbReference type="EMBL" id="JAFKCV010000004">
    <property type="protein sequence ID" value="MBN7825215.1"/>
    <property type="molecule type" value="Genomic_DNA"/>
</dbReference>
<keyword evidence="5" id="KW-0732">Signal</keyword>
<feature type="chain" id="PRO_5037574773" evidence="5">
    <location>
        <begin position="28"/>
        <end position="968"/>
    </location>
</feature>
<dbReference type="NCBIfam" id="TIGR01782">
    <property type="entry name" value="TonB-Xanth-Caul"/>
    <property type="match status" value="1"/>
</dbReference>
<reference evidence="8" key="1">
    <citation type="submission" date="2021-03" db="EMBL/GenBank/DDBJ databases">
        <title>novel species isolated from a fishpond in China.</title>
        <authorList>
            <person name="Lu H."/>
            <person name="Cai Z."/>
        </authorList>
    </citation>
    <scope>NUCLEOTIDE SEQUENCE</scope>
    <source>
        <strain evidence="8">JCM 30855</strain>
    </source>
</reference>
<dbReference type="Gene3D" id="2.170.130.10">
    <property type="entry name" value="TonB-dependent receptor, plug domain"/>
    <property type="match status" value="1"/>
</dbReference>
<evidence type="ECO:0000256" key="3">
    <source>
        <dbReference type="ARBA" id="ARBA00023237"/>
    </source>
</evidence>
<dbReference type="Pfam" id="PF00593">
    <property type="entry name" value="TonB_dep_Rec_b-barrel"/>
    <property type="match status" value="1"/>
</dbReference>
<name>A0A939DMA4_9ALTE</name>
<keyword evidence="4" id="KW-0798">TonB box</keyword>
<evidence type="ECO:0000256" key="5">
    <source>
        <dbReference type="SAM" id="SignalP"/>
    </source>
</evidence>
<feature type="domain" description="TonB-dependent receptor plug" evidence="7">
    <location>
        <begin position="59"/>
        <end position="165"/>
    </location>
</feature>
<keyword evidence="3" id="KW-0998">Cell outer membrane</keyword>
<comment type="caution">
    <text evidence="8">The sequence shown here is derived from an EMBL/GenBank/DDBJ whole genome shotgun (WGS) entry which is preliminary data.</text>
</comment>
<dbReference type="InterPro" id="IPR037066">
    <property type="entry name" value="Plug_dom_sf"/>
</dbReference>
<dbReference type="RefSeq" id="WP_206573334.1">
    <property type="nucleotide sequence ID" value="NZ_JAFKCV010000004.1"/>
</dbReference>
<keyword evidence="8" id="KW-0675">Receptor</keyword>
<dbReference type="Pfam" id="PF07715">
    <property type="entry name" value="Plug"/>
    <property type="match status" value="1"/>
</dbReference>
<keyword evidence="9" id="KW-1185">Reference proteome</keyword>
<evidence type="ECO:0000259" key="7">
    <source>
        <dbReference type="Pfam" id="PF07715"/>
    </source>
</evidence>
<evidence type="ECO:0000313" key="8">
    <source>
        <dbReference type="EMBL" id="MBN7825215.1"/>
    </source>
</evidence>
<evidence type="ECO:0000256" key="1">
    <source>
        <dbReference type="ARBA" id="ARBA00004442"/>
    </source>
</evidence>
<protein>
    <submittedName>
        <fullName evidence="8">TonB-dependent receptor</fullName>
    </submittedName>
</protein>
<dbReference type="InterPro" id="IPR036942">
    <property type="entry name" value="Beta-barrel_TonB_sf"/>
</dbReference>
<dbReference type="SUPFAM" id="SSF56935">
    <property type="entry name" value="Porins"/>
    <property type="match status" value="1"/>
</dbReference>
<evidence type="ECO:0000259" key="6">
    <source>
        <dbReference type="Pfam" id="PF00593"/>
    </source>
</evidence>
<dbReference type="Gene3D" id="2.40.170.20">
    <property type="entry name" value="TonB-dependent receptor, beta-barrel domain"/>
    <property type="match status" value="1"/>
</dbReference>
<dbReference type="PANTHER" id="PTHR40980">
    <property type="entry name" value="PLUG DOMAIN-CONTAINING PROTEIN"/>
    <property type="match status" value="1"/>
</dbReference>
<dbReference type="Proteomes" id="UP000664654">
    <property type="component" value="Unassembled WGS sequence"/>
</dbReference>
<feature type="signal peptide" evidence="5">
    <location>
        <begin position="1"/>
        <end position="27"/>
    </location>
</feature>
<dbReference type="CDD" id="cd01347">
    <property type="entry name" value="ligand_gated_channel"/>
    <property type="match status" value="1"/>
</dbReference>
<dbReference type="InterPro" id="IPR000531">
    <property type="entry name" value="Beta-barrel_TonB"/>
</dbReference>
<dbReference type="GO" id="GO:0009279">
    <property type="term" value="C:cell outer membrane"/>
    <property type="evidence" value="ECO:0007669"/>
    <property type="project" value="UniProtKB-SubCell"/>
</dbReference>
<feature type="domain" description="TonB-dependent receptor-like beta-barrel" evidence="6">
    <location>
        <begin position="454"/>
        <end position="935"/>
    </location>
</feature>
<evidence type="ECO:0000256" key="2">
    <source>
        <dbReference type="ARBA" id="ARBA00023136"/>
    </source>
</evidence>
<dbReference type="AlphaFoldDB" id="A0A939DMA4"/>
<dbReference type="InterPro" id="IPR012910">
    <property type="entry name" value="Plug_dom"/>
</dbReference>
<comment type="similarity">
    <text evidence="4">Belongs to the TonB-dependent receptor family.</text>
</comment>
<gene>
    <name evidence="8" type="ORF">J0A66_08290</name>
</gene>
<evidence type="ECO:0000313" key="9">
    <source>
        <dbReference type="Proteomes" id="UP000664654"/>
    </source>
</evidence>
<evidence type="ECO:0000256" key="4">
    <source>
        <dbReference type="RuleBase" id="RU003357"/>
    </source>
</evidence>
<keyword evidence="2 4" id="KW-0472">Membrane</keyword>
<comment type="subcellular location">
    <subcellularLocation>
        <location evidence="1 4">Cell outer membrane</location>
    </subcellularLocation>
</comment>
<dbReference type="InterPro" id="IPR010104">
    <property type="entry name" value="TonB_rcpt_bac"/>
</dbReference>
<accession>A0A939DMA4</accession>
<dbReference type="PANTHER" id="PTHR40980:SF3">
    <property type="entry name" value="TONB-DEPENDENT RECEPTOR-LIKE BETA-BARREL DOMAIN-CONTAINING PROTEIN"/>
    <property type="match status" value="1"/>
</dbReference>
<proteinExistence type="inferred from homology"/>
<organism evidence="8 9">
    <name type="scientific">Bowmanella dokdonensis</name>
    <dbReference type="NCBI Taxonomy" id="751969"/>
    <lineage>
        <taxon>Bacteria</taxon>
        <taxon>Pseudomonadati</taxon>
        <taxon>Pseudomonadota</taxon>
        <taxon>Gammaproteobacteria</taxon>
        <taxon>Alteromonadales</taxon>
        <taxon>Alteromonadaceae</taxon>
        <taxon>Bowmanella</taxon>
    </lineage>
</organism>
<sequence length="968" mass="107426">MKYNKFKRTQLATSLSLILGAAFGVQGQETQTQDSSANEVEVIQVSGIRSSMIRAMDIKRSSDGVVDAISAEDIGKFPDTNLAESLQRITGVSIDRQNGEGSKVTVRGFGPDFNLVLLNNRTMPTAQVAGESTRSFEFANLASDSVSSVEIYKTGKADIASGGIGSTINIRTARPFESKTLIASIGVKGHHDTSVESGDNLTPEVSGIFSNTFLDDTFGVGFSASYQKRDSNTKRATIDGWRQNIHGDLNPNAVVEDENQNPYGNTFYARNIGFASQDTERERTNAQLVLQYAPGEDLEITADYTYSQLEDFSNSDTWGLWFSGPGNATYAHINENGTFDRVTEVGGDYSGTMHQNAAKNKNTSLGLNINWQASDQLELTLDLHDSKAISNGALGNDADNIFFIMGALNIEDKTYDASQTEIPLLSANYVNLNPAGEPHMLPEHYASLFAGVRAGRNETDVQQAQFDGKWLNQSEDALASLDFGLSYTAMKTHALGSYTGPISAGWYGNMGLWEDDVEYVGLGSDFLADFSGGGSQMQIPYYYTFDQTAAMQKAQDLYDVEYVAAPWQDDHEIEEKTTAAYVQANIESEFNGMPLDIVAGLRYEETDVTASSMQKEAQQLVWLNPTEWQTLFADEFSFSHETHSYKEFLPNLDMSLEVSDDWIARFSYSKTITRPSLGAMRATTSLTPIPKVGSRTGFAGNPALKPYRSNNLDIAVEYYYDDASYLSVGWFNKEVENFLMNTISEVQFDHLRDPFEGPAAQQARAELIANNQTPSDEAVFQWLIDNGFGNDLDRVEQSADDPIATWNISKPNNVEDLNIHGWELAWQHWLWDTGLGFSLNYTAVTGDTKYDVERTDEQFALPGLSDSANFAVFYEDAGWQARLAYNWRDDFLSAMGQAEAGGPAPQFTEAYGQLDMSVSYQFNDELVVFFEGINLLEQEKRVHGRYQEQMLLAQQNDARYALGVRYTW</sequence>